<proteinExistence type="evidence at transcript level"/>
<keyword evidence="3" id="KW-0472">Membrane</keyword>
<dbReference type="EMBL" id="KX156866">
    <property type="protein sequence ID" value="AQX44136.1"/>
    <property type="molecule type" value="mRNA"/>
</dbReference>
<reference evidence="5" key="2">
    <citation type="journal article" date="2017" name="Plant J.">
        <title>Concomitant loss of NDH complex-related genes within chloroplast and nuclear genomes in some orchids.</title>
        <authorList>
            <person name="Lin C.S."/>
            <person name="Chen J.J."/>
            <person name="Chiu C.C."/>
            <person name="Hsiao H.C."/>
            <person name="Yang C.J."/>
            <person name="Jin X.H."/>
            <person name="Leebens-Mack J."/>
            <person name="dePamphilis C.W."/>
            <person name="Huang Y.T."/>
            <person name="Yang L.H."/>
            <person name="Chang W.J."/>
            <person name="Kui L."/>
            <person name="Wong G.K."/>
            <person name="Hu J.M."/>
            <person name="Wang W."/>
            <person name="Shih M.C."/>
        </authorList>
    </citation>
    <scope>NUCLEOTIDE SEQUENCE</scope>
</reference>
<feature type="coiled-coil region" evidence="1">
    <location>
        <begin position="730"/>
        <end position="873"/>
    </location>
</feature>
<name>A0A1S6YFT9_9ASPA</name>
<keyword evidence="1" id="KW-0175">Coiled coil</keyword>
<feature type="compositionally biased region" description="Low complexity" evidence="2">
    <location>
        <begin position="427"/>
        <end position="439"/>
    </location>
</feature>
<dbReference type="AlphaFoldDB" id="A0A1S6YFT9"/>
<feature type="region of interest" description="Disordered" evidence="2">
    <location>
        <begin position="193"/>
        <end position="224"/>
    </location>
</feature>
<protein>
    <recommendedName>
        <fullName evidence="4">SLH domain-containing protein</fullName>
    </recommendedName>
</protein>
<dbReference type="InterPro" id="IPR001119">
    <property type="entry name" value="SLH_dom"/>
</dbReference>
<evidence type="ECO:0000313" key="5">
    <source>
        <dbReference type="EMBL" id="AQX44136.1"/>
    </source>
</evidence>
<feature type="region of interest" description="Disordered" evidence="2">
    <location>
        <begin position="401"/>
        <end position="446"/>
    </location>
</feature>
<dbReference type="PANTHER" id="PTHR33740:SF3">
    <property type="entry name" value="GPI-ANCHORED ADHESIN-LIKE PROTEIN"/>
    <property type="match status" value="1"/>
</dbReference>
<sequence>MGMALLMSPTSPGLLQLRSGRRCRESSSVFLRSRFRPYRRRILLVCSSVGHNSDETEVQSWSSKDATSDSFAGWFGSDGEGGGSSSSKRGIGGMLGAGLAGVFFIGGALFATLSLSNRISSSSRIGVKQQMRPLTTEQEVLLSADDKNAEIVQNGDDISAISSETETKLNEHNSDFVTGTSKESFPFENFDATEDEHHSSHPSAQIYNSTSDNVDSFQKASSQEGLQADNNVDETLSLPASNSFSPELSANNAAALTPDTLNFKEFPSTMFSGKPWSVESRFENVQPRNHVDLSSLEIVSTDSTIGEQDTSLEKAKSSASWDISNKWEDGFPSESLASIPVNPESSINVESLFSTRSVVETVSYYDHDGVLLFSPEANTSAPVGYSTTNSVSSEIISGSDLGQNEAYLPPSDSTNSEELRKADESTSVSYSDPVYSDSPGNEPYTGTYNLNREGFAFESILPEKSLPGIPAPSLVSAALQVSPGKIILPAVVDQVQSQALAALQVLKVIEPSVQPGDLCVRREYARWLVSASSALSRNPTSKVYPAMYVENVTELAFDDVTPEDPDFRSIQGLAEAGIISSKLSRYDMNGLSTDSKDPFYFSPESPVSRQDLVCWKLALEKKQLPEVDKNDVYQVTGYIDIDKIDSAAWPALVADLSSGEHGITSLAFGYTRLFQPNKPVTEAQAAIALSTGEAAEIVGEELARIEAETLAETAVNAHTTLVAQVEKDLNASFEKELAKEREKIEAVEKLAEEARLELERIRAERVEENNALLRGRAAVESEMEVLARLRCQMEEQLQDLLSSKLEISFEQGRINKLQKETESENQLVVQLQYELEVERKALSMARTWAEEEAKRARELAKALEEARERWEKHGIKVVVDGDLQEDASAGITWATVGQPTPVDEAISRGETLVEKLKSIAAELKLRSSSLIHSIIQKINALISALKHMVSESSNRAVELQNQISFKAGRSVESFKENSSVIGSNIGERARRVADDCRESVEKLTQRFKA</sequence>
<feature type="transmembrane region" description="Helical" evidence="3">
    <location>
        <begin position="94"/>
        <end position="115"/>
    </location>
</feature>
<evidence type="ECO:0000259" key="4">
    <source>
        <dbReference type="PROSITE" id="PS51272"/>
    </source>
</evidence>
<feature type="compositionally biased region" description="Polar residues" evidence="2">
    <location>
        <begin position="201"/>
        <end position="224"/>
    </location>
</feature>
<keyword evidence="3" id="KW-1133">Transmembrane helix</keyword>
<keyword evidence="3" id="KW-0812">Transmembrane</keyword>
<evidence type="ECO:0000256" key="3">
    <source>
        <dbReference type="SAM" id="Phobius"/>
    </source>
</evidence>
<accession>A0A1S6YFT9</accession>
<organism evidence="5">
    <name type="scientific">Apostasia odorata</name>
    <dbReference type="NCBI Taxonomy" id="280455"/>
    <lineage>
        <taxon>Eukaryota</taxon>
        <taxon>Viridiplantae</taxon>
        <taxon>Streptophyta</taxon>
        <taxon>Embryophyta</taxon>
        <taxon>Tracheophyta</taxon>
        <taxon>Spermatophyta</taxon>
        <taxon>Magnoliopsida</taxon>
        <taxon>Liliopsida</taxon>
        <taxon>Asparagales</taxon>
        <taxon>Orchidaceae</taxon>
        <taxon>Apostasioideae</taxon>
        <taxon>Apostasia</taxon>
    </lineage>
</organism>
<evidence type="ECO:0000256" key="1">
    <source>
        <dbReference type="SAM" id="Coils"/>
    </source>
</evidence>
<dbReference type="PROSITE" id="PS51272">
    <property type="entry name" value="SLH"/>
    <property type="match status" value="1"/>
</dbReference>
<reference evidence="5" key="1">
    <citation type="submission" date="2016-04" db="EMBL/GenBank/DDBJ databases">
        <authorList>
            <person name="Evans L.H."/>
            <person name="Alamgir A."/>
            <person name="Owens N."/>
            <person name="Weber N.D."/>
            <person name="Virtaneva K."/>
            <person name="Barbian K."/>
            <person name="Babar A."/>
            <person name="Rosenke K."/>
        </authorList>
    </citation>
    <scope>NUCLEOTIDE SEQUENCE</scope>
</reference>
<evidence type="ECO:0000256" key="2">
    <source>
        <dbReference type="SAM" id="MobiDB-lite"/>
    </source>
</evidence>
<dbReference type="PANTHER" id="PTHR33740">
    <property type="entry name" value="GPI-ANCHORED ADHESIN-LIKE PROTEIN"/>
    <property type="match status" value="1"/>
</dbReference>
<feature type="domain" description="SLH" evidence="4">
    <location>
        <begin position="553"/>
        <end position="630"/>
    </location>
</feature>